<evidence type="ECO:0000313" key="4">
    <source>
        <dbReference type="Proteomes" id="UP000326169"/>
    </source>
</evidence>
<feature type="transmembrane region" description="Helical" evidence="1">
    <location>
        <begin position="316"/>
        <end position="333"/>
    </location>
</feature>
<reference evidence="3 4" key="1">
    <citation type="journal article" date="2019" name="J Genomics">
        <title>The Draft Genome of a Hydrogen-producing Cyanobacterium, Arthrospira platensis NIES-46.</title>
        <authorList>
            <person name="Suzuki S."/>
            <person name="Yamaguchi H."/>
            <person name="Kawachi M."/>
        </authorList>
    </citation>
    <scope>NUCLEOTIDE SEQUENCE [LARGE SCALE GENOMIC DNA]</scope>
    <source>
        <strain evidence="3 4">NIES-46</strain>
    </source>
</reference>
<accession>A0A5M3T1F5</accession>
<gene>
    <name evidence="3" type="ORF">NIES46_14340</name>
</gene>
<organism evidence="3 4">
    <name type="scientific">Limnospira platensis NIES-46</name>
    <dbReference type="NCBI Taxonomy" id="1236695"/>
    <lineage>
        <taxon>Bacteria</taxon>
        <taxon>Bacillati</taxon>
        <taxon>Cyanobacteriota</taxon>
        <taxon>Cyanophyceae</taxon>
        <taxon>Oscillatoriophycideae</taxon>
        <taxon>Oscillatoriales</taxon>
        <taxon>Sirenicapillariaceae</taxon>
        <taxon>Limnospira</taxon>
    </lineage>
</organism>
<feature type="transmembrane region" description="Helical" evidence="1">
    <location>
        <begin position="190"/>
        <end position="210"/>
    </location>
</feature>
<dbReference type="RefSeq" id="WP_014275747.1">
    <property type="nucleotide sequence ID" value="NZ_BIMW01000072.1"/>
</dbReference>
<dbReference type="InterPro" id="IPR018677">
    <property type="entry name" value="DUF2157"/>
</dbReference>
<feature type="transmembrane region" description="Helical" evidence="1">
    <location>
        <begin position="405"/>
        <end position="422"/>
    </location>
</feature>
<feature type="transmembrane region" description="Helical" evidence="1">
    <location>
        <begin position="273"/>
        <end position="296"/>
    </location>
</feature>
<dbReference type="GeneID" id="301682315"/>
<evidence type="ECO:0000313" key="3">
    <source>
        <dbReference type="EMBL" id="GCE93384.1"/>
    </source>
</evidence>
<feature type="transmembrane region" description="Helical" evidence="1">
    <location>
        <begin position="217"/>
        <end position="237"/>
    </location>
</feature>
<protein>
    <recommendedName>
        <fullName evidence="2">DUF2157 domain-containing protein</fullName>
    </recommendedName>
</protein>
<sequence length="463" mass="52361">MISEKFRRQLRQEARLWKAEGLVDDELYQQLADRYQFNSLETAASNRFVIILILGGGILLGLGVITFVAANWQQWPRYMRVLLLLSVLMGFNAGGFYLWQHPTSESKQRLGQGLLMAGALSLGANIALLAQMFHIGGSPYGLYVVWGLGVLIMAYSLKLRSLSVLAIILLGLGYFQGIGIALSARNLSAIDILLQYMPIASAILFIPLAYWCQSRVVFIMALLAIAIPLLVITERLISYDSITRIWVAISLILIPTWLWSYRDSQWPHVHGQPFQAIAHSLAIFYLGVLCFIFSFFDVWNNFDFWTYRDTPENSNIMLINILAFVVISLWQWFQIIKPHGSQRYWGVNAYTTAISAMIIITGLVTFWHISIAQISTIATLIFNLQMFLLGAVTVRLGLLKGNRSAFWYGMVLLVLQIISRMFEYETELLLKALVLVLCGIAVIIAGLWFEKNLSRSNLPNSRS</sequence>
<feature type="transmembrane region" description="Helical" evidence="1">
    <location>
        <begin position="111"/>
        <end position="134"/>
    </location>
</feature>
<feature type="transmembrane region" description="Helical" evidence="1">
    <location>
        <begin position="164"/>
        <end position="184"/>
    </location>
</feature>
<dbReference type="Pfam" id="PF09925">
    <property type="entry name" value="DUF2157"/>
    <property type="match status" value="1"/>
</dbReference>
<evidence type="ECO:0000256" key="1">
    <source>
        <dbReference type="SAM" id="Phobius"/>
    </source>
</evidence>
<dbReference type="Proteomes" id="UP000326169">
    <property type="component" value="Unassembled WGS sequence"/>
</dbReference>
<keyword evidence="1" id="KW-0472">Membrane</keyword>
<name>A0A5M3T1F5_LIMPL</name>
<keyword evidence="1" id="KW-1133">Transmembrane helix</keyword>
<feature type="domain" description="DUF2157" evidence="2">
    <location>
        <begin position="16"/>
        <end position="162"/>
    </location>
</feature>
<proteinExistence type="predicted"/>
<keyword evidence="1" id="KW-0812">Transmembrane</keyword>
<feature type="transmembrane region" description="Helical" evidence="1">
    <location>
        <begin position="78"/>
        <end position="99"/>
    </location>
</feature>
<feature type="transmembrane region" description="Helical" evidence="1">
    <location>
        <begin position="243"/>
        <end position="261"/>
    </location>
</feature>
<comment type="caution">
    <text evidence="3">The sequence shown here is derived from an EMBL/GenBank/DDBJ whole genome shotgun (WGS) entry which is preliminary data.</text>
</comment>
<feature type="transmembrane region" description="Helical" evidence="1">
    <location>
        <begin position="375"/>
        <end position="398"/>
    </location>
</feature>
<feature type="transmembrane region" description="Helical" evidence="1">
    <location>
        <begin position="48"/>
        <end position="72"/>
    </location>
</feature>
<feature type="transmembrane region" description="Helical" evidence="1">
    <location>
        <begin position="345"/>
        <end position="369"/>
    </location>
</feature>
<keyword evidence="4" id="KW-1185">Reference proteome</keyword>
<dbReference type="EMBL" id="BIMW01000072">
    <property type="protein sequence ID" value="GCE93384.1"/>
    <property type="molecule type" value="Genomic_DNA"/>
</dbReference>
<evidence type="ECO:0000259" key="2">
    <source>
        <dbReference type="Pfam" id="PF09925"/>
    </source>
</evidence>
<feature type="transmembrane region" description="Helical" evidence="1">
    <location>
        <begin position="428"/>
        <end position="449"/>
    </location>
</feature>
<feature type="transmembrane region" description="Helical" evidence="1">
    <location>
        <begin position="140"/>
        <end position="157"/>
    </location>
</feature>